<evidence type="ECO:0000313" key="1">
    <source>
        <dbReference type="EMBL" id="RVX13021.1"/>
    </source>
</evidence>
<dbReference type="AlphaFoldDB" id="A0A438JVM8"/>
<sequence length="371" mass="42235">MGKLVLYSQNAFVEGRQILDVVLVANEAIDSRKRSADASLMCKLDIEKAYDHVNWRFLLSVLEKMGFGPKWRRPKAGRPTLTLSICANHGSFSSLISKAKEEGFIRGFKKSEIIPVGGVEDVDRAAAVFRKVRIRLEKIQREFLWGDVEGRRRIHLVRWTAICKDKKYGGLGLRHLKEFNLLCLENGSRDFLSKGRAFGGKSLLVNLGRGKGVGPLERIATHNSAIVADLWGRQGGGGGGWEVHFRRPFHDWELEEVNRFLIHISAVKVQEREDSLIWKIERKGKFSVKSYYRSLKVENSPLFLAKEGERNRRVFQEEEKSDTSLKNLFLRSLLEWSQQIMDVDYLSFMNVLGGFCGVGLGCILERSPLHS</sequence>
<evidence type="ECO:0000313" key="2">
    <source>
        <dbReference type="Proteomes" id="UP000288805"/>
    </source>
</evidence>
<dbReference type="PANTHER" id="PTHR33116:SF78">
    <property type="entry name" value="OS12G0587133 PROTEIN"/>
    <property type="match status" value="1"/>
</dbReference>
<organism evidence="1 2">
    <name type="scientific">Vitis vinifera</name>
    <name type="common">Grape</name>
    <dbReference type="NCBI Taxonomy" id="29760"/>
    <lineage>
        <taxon>Eukaryota</taxon>
        <taxon>Viridiplantae</taxon>
        <taxon>Streptophyta</taxon>
        <taxon>Embryophyta</taxon>
        <taxon>Tracheophyta</taxon>
        <taxon>Spermatophyta</taxon>
        <taxon>Magnoliopsida</taxon>
        <taxon>eudicotyledons</taxon>
        <taxon>Gunneridae</taxon>
        <taxon>Pentapetalae</taxon>
        <taxon>rosids</taxon>
        <taxon>Vitales</taxon>
        <taxon>Vitaceae</taxon>
        <taxon>Viteae</taxon>
        <taxon>Vitis</taxon>
    </lineage>
</organism>
<protein>
    <submittedName>
        <fullName evidence="1">Uncharacterized protein</fullName>
    </submittedName>
</protein>
<gene>
    <name evidence="1" type="ORF">CK203_009904</name>
</gene>
<dbReference type="PANTHER" id="PTHR33116">
    <property type="entry name" value="REVERSE TRANSCRIPTASE ZINC-BINDING DOMAIN-CONTAINING PROTEIN-RELATED-RELATED"/>
    <property type="match status" value="1"/>
</dbReference>
<name>A0A438JVM8_VITVI</name>
<comment type="caution">
    <text evidence="1">The sequence shown here is derived from an EMBL/GenBank/DDBJ whole genome shotgun (WGS) entry which is preliminary data.</text>
</comment>
<proteinExistence type="predicted"/>
<accession>A0A438JVM8</accession>
<reference evidence="1 2" key="1">
    <citation type="journal article" date="2018" name="PLoS Genet.">
        <title>Population sequencing reveals clonal diversity and ancestral inbreeding in the grapevine cultivar Chardonnay.</title>
        <authorList>
            <person name="Roach M.J."/>
            <person name="Johnson D.L."/>
            <person name="Bohlmann J."/>
            <person name="van Vuuren H.J."/>
            <person name="Jones S.J."/>
            <person name="Pretorius I.S."/>
            <person name="Schmidt S.A."/>
            <person name="Borneman A.R."/>
        </authorList>
    </citation>
    <scope>NUCLEOTIDE SEQUENCE [LARGE SCALE GENOMIC DNA]</scope>
    <source>
        <strain evidence="2">cv. Chardonnay</strain>
        <tissue evidence="1">Leaf</tissue>
    </source>
</reference>
<dbReference type="EMBL" id="QGNW01000026">
    <property type="protein sequence ID" value="RVX13021.1"/>
    <property type="molecule type" value="Genomic_DNA"/>
</dbReference>
<dbReference type="Proteomes" id="UP000288805">
    <property type="component" value="Unassembled WGS sequence"/>
</dbReference>